<gene>
    <name evidence="1" type="ORF">MRB53_032549</name>
</gene>
<protein>
    <submittedName>
        <fullName evidence="1">Uncharacterized protein</fullName>
    </submittedName>
</protein>
<reference evidence="1 2" key="1">
    <citation type="journal article" date="2022" name="Hortic Res">
        <title>A haplotype resolved chromosomal level avocado genome allows analysis of novel avocado genes.</title>
        <authorList>
            <person name="Nath O."/>
            <person name="Fletcher S.J."/>
            <person name="Hayward A."/>
            <person name="Shaw L.M."/>
            <person name="Masouleh A.K."/>
            <person name="Furtado A."/>
            <person name="Henry R.J."/>
            <person name="Mitter N."/>
        </authorList>
    </citation>
    <scope>NUCLEOTIDE SEQUENCE [LARGE SCALE GENOMIC DNA]</scope>
    <source>
        <strain evidence="2">cv. Hass</strain>
    </source>
</reference>
<evidence type="ECO:0000313" key="2">
    <source>
        <dbReference type="Proteomes" id="UP001234297"/>
    </source>
</evidence>
<keyword evidence="2" id="KW-1185">Reference proteome</keyword>
<evidence type="ECO:0000313" key="1">
    <source>
        <dbReference type="EMBL" id="KAJ8624019.1"/>
    </source>
</evidence>
<accession>A0ACC2KS51</accession>
<comment type="caution">
    <text evidence="1">The sequence shown here is derived from an EMBL/GenBank/DDBJ whole genome shotgun (WGS) entry which is preliminary data.</text>
</comment>
<name>A0ACC2KS51_PERAE</name>
<dbReference type="Proteomes" id="UP001234297">
    <property type="component" value="Chromosome 11"/>
</dbReference>
<sequence length="457" mass="51282">MSRRYYGDRFIPARSSIDFDLANFLLVGSASQSQTRQEKTDDTLYRQRLYALMMMRNRNRILSFWSNPISRDFQTDLSDFAEKKPSKGRRYIPKPLALDSEESVPSLSSSDCNGKESSGHSILGTRGRELLEEKRILSAPEILDDYNLNLIDWSSSNYLAIALSHRVCLWDATNGVGFDFMSINGDIGPITSVSWAPDGQRIAMGMNNSTVELWDVTSSQKLRTLQGGHQSRVGSLCWNDHVLTTGGKDSIIIDNDVRIRSHHVRTYKGHKAEVCQLKWSNSGKQLASGGNDSLLYIWDRTMASRWLHKFEDHMSTVKAIAWCPLQSNLLASSGGAGDQSIKFWNAQTGVCLNSCDTGSQVCSLLWSKSNKEILSSHGPTQNQLTLWKYPSMAKIAELTGHTSRVLFMTQSPDSCMVASAAADETLRIWKVFETPEVAMLTTETTYAEPFRNLNYIR</sequence>
<dbReference type="EMBL" id="CM056819">
    <property type="protein sequence ID" value="KAJ8624019.1"/>
    <property type="molecule type" value="Genomic_DNA"/>
</dbReference>
<organism evidence="1 2">
    <name type="scientific">Persea americana</name>
    <name type="common">Avocado</name>
    <dbReference type="NCBI Taxonomy" id="3435"/>
    <lineage>
        <taxon>Eukaryota</taxon>
        <taxon>Viridiplantae</taxon>
        <taxon>Streptophyta</taxon>
        <taxon>Embryophyta</taxon>
        <taxon>Tracheophyta</taxon>
        <taxon>Spermatophyta</taxon>
        <taxon>Magnoliopsida</taxon>
        <taxon>Magnoliidae</taxon>
        <taxon>Laurales</taxon>
        <taxon>Lauraceae</taxon>
        <taxon>Persea</taxon>
    </lineage>
</organism>
<proteinExistence type="predicted"/>